<protein>
    <recommendedName>
        <fullName evidence="4 11">Acetolactate synthase</fullName>
        <ecNumber evidence="4 11">2.2.1.6</ecNumber>
    </recommendedName>
</protein>
<dbReference type="Gene3D" id="3.40.50.1220">
    <property type="entry name" value="TPP-binding domain"/>
    <property type="match status" value="1"/>
</dbReference>
<dbReference type="Proteomes" id="UP000325780">
    <property type="component" value="Unassembled WGS sequence"/>
</dbReference>
<dbReference type="EMBL" id="ML742218">
    <property type="protein sequence ID" value="KAE8147236.1"/>
    <property type="molecule type" value="Genomic_DNA"/>
</dbReference>
<evidence type="ECO:0000256" key="4">
    <source>
        <dbReference type="ARBA" id="ARBA00013145"/>
    </source>
</evidence>
<comment type="pathway">
    <text evidence="1 11">Amino-acid biosynthesis; L-isoleucine biosynthesis; L-isoleucine from 2-oxobutanoate: step 1/4.</text>
</comment>
<dbReference type="GO" id="GO:0050660">
    <property type="term" value="F:flavin adenine dinucleotide binding"/>
    <property type="evidence" value="ECO:0007669"/>
    <property type="project" value="InterPro"/>
</dbReference>
<dbReference type="Pfam" id="PF02775">
    <property type="entry name" value="TPP_enzyme_C"/>
    <property type="match status" value="1"/>
</dbReference>
<dbReference type="UniPathway" id="UPA00049">
    <property type="reaction ID" value="UER00059"/>
</dbReference>
<keyword evidence="5 11" id="KW-0028">Amino-acid biosynthesis</keyword>
<gene>
    <name evidence="15" type="ORF">BDV25DRAFT_160809</name>
</gene>
<evidence type="ECO:0000256" key="3">
    <source>
        <dbReference type="ARBA" id="ARBA00007812"/>
    </source>
</evidence>
<evidence type="ECO:0000259" key="14">
    <source>
        <dbReference type="Pfam" id="PF02776"/>
    </source>
</evidence>
<dbReference type="OrthoDB" id="16262at2759"/>
<organism evidence="15 16">
    <name type="scientific">Aspergillus avenaceus</name>
    <dbReference type="NCBI Taxonomy" id="36643"/>
    <lineage>
        <taxon>Eukaryota</taxon>
        <taxon>Fungi</taxon>
        <taxon>Dikarya</taxon>
        <taxon>Ascomycota</taxon>
        <taxon>Pezizomycotina</taxon>
        <taxon>Eurotiomycetes</taxon>
        <taxon>Eurotiomycetidae</taxon>
        <taxon>Eurotiales</taxon>
        <taxon>Aspergillaceae</taxon>
        <taxon>Aspergillus</taxon>
        <taxon>Aspergillus subgen. Circumdati</taxon>
    </lineage>
</organism>
<dbReference type="GO" id="GO:0030976">
    <property type="term" value="F:thiamine pyrophosphate binding"/>
    <property type="evidence" value="ECO:0007669"/>
    <property type="project" value="UniProtKB-UniRule"/>
</dbReference>
<dbReference type="EC" id="2.2.1.6" evidence="4 11"/>
<evidence type="ECO:0000259" key="12">
    <source>
        <dbReference type="Pfam" id="PF00205"/>
    </source>
</evidence>
<comment type="similarity">
    <text evidence="3 11">Belongs to the TPP enzyme family.</text>
</comment>
<dbReference type="InterPro" id="IPR029035">
    <property type="entry name" value="DHS-like_NAD/FAD-binding_dom"/>
</dbReference>
<name>A0A5N6TLK7_ASPAV</name>
<keyword evidence="10 11" id="KW-0100">Branched-chain amino acid biosynthesis</keyword>
<dbReference type="SUPFAM" id="SSF52467">
    <property type="entry name" value="DHS-like NAD/FAD-binding domain"/>
    <property type="match status" value="1"/>
</dbReference>
<comment type="cofactor">
    <cofactor evidence="11">
        <name>Mg(2+)</name>
        <dbReference type="ChEBI" id="CHEBI:18420"/>
    </cofactor>
    <text evidence="11">Binds 1 Mg(2+) ion per subunit.</text>
</comment>
<evidence type="ECO:0000256" key="8">
    <source>
        <dbReference type="ARBA" id="ARBA00022842"/>
    </source>
</evidence>
<dbReference type="CDD" id="cd07035">
    <property type="entry name" value="TPP_PYR_POX_like"/>
    <property type="match status" value="1"/>
</dbReference>
<dbReference type="GO" id="GO:0009097">
    <property type="term" value="P:isoleucine biosynthetic process"/>
    <property type="evidence" value="ECO:0007669"/>
    <property type="project" value="UniProtKB-UniPathway"/>
</dbReference>
<evidence type="ECO:0000256" key="5">
    <source>
        <dbReference type="ARBA" id="ARBA00022605"/>
    </source>
</evidence>
<dbReference type="PANTHER" id="PTHR18968">
    <property type="entry name" value="THIAMINE PYROPHOSPHATE ENZYMES"/>
    <property type="match status" value="1"/>
</dbReference>
<dbReference type="InterPro" id="IPR000399">
    <property type="entry name" value="TPP-bd_CS"/>
</dbReference>
<feature type="domain" description="Thiamine pyrophosphate enzyme TPP-binding" evidence="13">
    <location>
        <begin position="411"/>
        <end position="558"/>
    </location>
</feature>
<feature type="domain" description="Thiamine pyrophosphate enzyme central" evidence="12">
    <location>
        <begin position="211"/>
        <end position="347"/>
    </location>
</feature>
<sequence>MTYQRLVGYKGGEVLRELLADYGVKHVFGYPGGAALPLFDGIYETSLFQFILSRHEQGASHMAEGYARASGKPGVVMVTSGPGTSNTVTGMLDALLDGTPMVIICGQVATTVQGTGAFQEIEVIPLAQACTKWCTCVESVSKLPGAIDSAFRYATEKRPGPVLIAVPKDVSSAIFDAAAFEESLKITDTTQVSRGSYTSLARWVVDVNEQLEHVANIINQSERPVICAGNGVNNISHGSSMLKKIVKKTSIPVATTLLGIGCFDETHDLALHMTGTYGTPYANRTIQNADTILAIGARLDERATGKAAGFAPRARNIIHLDINPDTVGKVIKPTELIIGNISMTLPSLITRLKKGRDRSEWLSQVQDWKSQYCLGVPSAKEKQQHVLPQKIVAELSRCTESTKHRTIITTGTGQHQMWMAQRYRFKRPRSLITSGSLGTMGYGLPSAIGAQLAKPDHLVIDVDGDASLCMTMAELLTASQNNIPVKVVIFNNDQQAMIAQLQHSDYNGRLCHTKQASPDFVQLAQSMKCQGRQCTSREKLGDCIDWLIGCQGPAVLDVLTADTDMRPIVPTDSTN</sequence>
<feature type="domain" description="Thiamine pyrophosphate enzyme N-terminal TPP-binding" evidence="14">
    <location>
        <begin position="10"/>
        <end position="121"/>
    </location>
</feature>
<comment type="cofactor">
    <cofactor evidence="11">
        <name>thiamine diphosphate</name>
        <dbReference type="ChEBI" id="CHEBI:58937"/>
    </cofactor>
    <text evidence="11">Binds 1 thiamine pyrophosphate per subunit.</text>
</comment>
<evidence type="ECO:0000256" key="10">
    <source>
        <dbReference type="ARBA" id="ARBA00023304"/>
    </source>
</evidence>
<dbReference type="PROSITE" id="PS00187">
    <property type="entry name" value="TPP_ENZYMES"/>
    <property type="match status" value="1"/>
</dbReference>
<evidence type="ECO:0000256" key="9">
    <source>
        <dbReference type="ARBA" id="ARBA00023052"/>
    </source>
</evidence>
<evidence type="ECO:0000256" key="7">
    <source>
        <dbReference type="ARBA" id="ARBA00022723"/>
    </source>
</evidence>
<keyword evidence="9 11" id="KW-0786">Thiamine pyrophosphate</keyword>
<dbReference type="FunFam" id="3.40.50.1220:FF:000008">
    <property type="entry name" value="Acetolactate synthase"/>
    <property type="match status" value="1"/>
</dbReference>
<dbReference type="InterPro" id="IPR045229">
    <property type="entry name" value="TPP_enz"/>
</dbReference>
<evidence type="ECO:0000259" key="13">
    <source>
        <dbReference type="Pfam" id="PF02775"/>
    </source>
</evidence>
<comment type="pathway">
    <text evidence="2 11">Amino-acid biosynthesis; L-valine biosynthesis; L-valine from pyruvate: step 1/4.</text>
</comment>
<dbReference type="AlphaFoldDB" id="A0A5N6TLK7"/>
<dbReference type="FunFam" id="3.40.50.970:FF:000007">
    <property type="entry name" value="Acetolactate synthase"/>
    <property type="match status" value="1"/>
</dbReference>
<keyword evidence="6 11" id="KW-0808">Transferase</keyword>
<dbReference type="InterPro" id="IPR012001">
    <property type="entry name" value="Thiamin_PyroP_enz_TPP-bd_dom"/>
</dbReference>
<evidence type="ECO:0000256" key="1">
    <source>
        <dbReference type="ARBA" id="ARBA00004974"/>
    </source>
</evidence>
<dbReference type="GO" id="GO:0005739">
    <property type="term" value="C:mitochondrion"/>
    <property type="evidence" value="ECO:0007669"/>
    <property type="project" value="TreeGrafter"/>
</dbReference>
<evidence type="ECO:0000256" key="11">
    <source>
        <dbReference type="RuleBase" id="RU003591"/>
    </source>
</evidence>
<dbReference type="GO" id="GO:0009099">
    <property type="term" value="P:L-valine biosynthetic process"/>
    <property type="evidence" value="ECO:0007669"/>
    <property type="project" value="UniProtKB-UniPathway"/>
</dbReference>
<dbReference type="PANTHER" id="PTHR18968:SF13">
    <property type="entry name" value="ACETOLACTATE SYNTHASE CATALYTIC SUBUNIT, MITOCHONDRIAL"/>
    <property type="match status" value="1"/>
</dbReference>
<keyword evidence="8 11" id="KW-0460">Magnesium</keyword>
<dbReference type="GO" id="GO:0003984">
    <property type="term" value="F:acetolactate synthase activity"/>
    <property type="evidence" value="ECO:0007669"/>
    <property type="project" value="UniProtKB-EC"/>
</dbReference>
<dbReference type="Pfam" id="PF02776">
    <property type="entry name" value="TPP_enzyme_N"/>
    <property type="match status" value="1"/>
</dbReference>
<dbReference type="Gene3D" id="3.40.50.970">
    <property type="match status" value="2"/>
</dbReference>
<dbReference type="InterPro" id="IPR012000">
    <property type="entry name" value="Thiamin_PyroP_enz_cen_dom"/>
</dbReference>
<dbReference type="GO" id="GO:0005948">
    <property type="term" value="C:acetolactate synthase complex"/>
    <property type="evidence" value="ECO:0007669"/>
    <property type="project" value="TreeGrafter"/>
</dbReference>
<comment type="catalytic activity">
    <reaction evidence="11">
        <text>2 pyruvate + H(+) = (2S)-2-acetolactate + CO2</text>
        <dbReference type="Rhea" id="RHEA:25249"/>
        <dbReference type="ChEBI" id="CHEBI:15361"/>
        <dbReference type="ChEBI" id="CHEBI:15378"/>
        <dbReference type="ChEBI" id="CHEBI:16526"/>
        <dbReference type="ChEBI" id="CHEBI:58476"/>
        <dbReference type="EC" id="2.2.1.6"/>
    </reaction>
</comment>
<dbReference type="SUPFAM" id="SSF52518">
    <property type="entry name" value="Thiamin diphosphate-binding fold (THDP-binding)"/>
    <property type="match status" value="2"/>
</dbReference>
<dbReference type="UniPathway" id="UPA00047">
    <property type="reaction ID" value="UER00055"/>
</dbReference>
<dbReference type="NCBIfam" id="TIGR00118">
    <property type="entry name" value="acolac_lg"/>
    <property type="match status" value="1"/>
</dbReference>
<dbReference type="InterPro" id="IPR011766">
    <property type="entry name" value="TPP_enzyme_TPP-bd"/>
</dbReference>
<dbReference type="CDD" id="cd02015">
    <property type="entry name" value="TPP_AHAS"/>
    <property type="match status" value="1"/>
</dbReference>
<dbReference type="InterPro" id="IPR012846">
    <property type="entry name" value="Acetolactate_synth_lsu"/>
</dbReference>
<keyword evidence="7 11" id="KW-0479">Metal-binding</keyword>
<accession>A0A5N6TLK7</accession>
<dbReference type="Pfam" id="PF00205">
    <property type="entry name" value="TPP_enzyme_M"/>
    <property type="match status" value="1"/>
</dbReference>
<dbReference type="GO" id="GO:0000287">
    <property type="term" value="F:magnesium ion binding"/>
    <property type="evidence" value="ECO:0007669"/>
    <property type="project" value="UniProtKB-UniRule"/>
</dbReference>
<dbReference type="InterPro" id="IPR039368">
    <property type="entry name" value="AHAS_TPP"/>
</dbReference>
<reference evidence="15 16" key="1">
    <citation type="submission" date="2019-04" db="EMBL/GenBank/DDBJ databases">
        <title>Friends and foes A comparative genomics study of 23 Aspergillus species from section Flavi.</title>
        <authorList>
            <consortium name="DOE Joint Genome Institute"/>
            <person name="Kjaerbolling I."/>
            <person name="Vesth T."/>
            <person name="Frisvad J.C."/>
            <person name="Nybo J.L."/>
            <person name="Theobald S."/>
            <person name="Kildgaard S."/>
            <person name="Isbrandt T."/>
            <person name="Kuo A."/>
            <person name="Sato A."/>
            <person name="Lyhne E.K."/>
            <person name="Kogle M.E."/>
            <person name="Wiebenga A."/>
            <person name="Kun R.S."/>
            <person name="Lubbers R.J."/>
            <person name="Makela M.R."/>
            <person name="Barry K."/>
            <person name="Chovatia M."/>
            <person name="Clum A."/>
            <person name="Daum C."/>
            <person name="Haridas S."/>
            <person name="He G."/>
            <person name="LaButti K."/>
            <person name="Lipzen A."/>
            <person name="Mondo S."/>
            <person name="Riley R."/>
            <person name="Salamov A."/>
            <person name="Simmons B.A."/>
            <person name="Magnuson J.K."/>
            <person name="Henrissat B."/>
            <person name="Mortensen U.H."/>
            <person name="Larsen T.O."/>
            <person name="Devries R.P."/>
            <person name="Grigoriev I.V."/>
            <person name="Machida M."/>
            <person name="Baker S.E."/>
            <person name="Andersen M.R."/>
        </authorList>
    </citation>
    <scope>NUCLEOTIDE SEQUENCE [LARGE SCALE GENOMIC DNA]</scope>
    <source>
        <strain evidence="15 16">IBT 18842</strain>
    </source>
</reference>
<keyword evidence="16" id="KW-1185">Reference proteome</keyword>
<evidence type="ECO:0000256" key="6">
    <source>
        <dbReference type="ARBA" id="ARBA00022679"/>
    </source>
</evidence>
<evidence type="ECO:0000313" key="16">
    <source>
        <dbReference type="Proteomes" id="UP000325780"/>
    </source>
</evidence>
<evidence type="ECO:0000256" key="2">
    <source>
        <dbReference type="ARBA" id="ARBA00005025"/>
    </source>
</evidence>
<proteinExistence type="inferred from homology"/>
<evidence type="ECO:0000313" key="15">
    <source>
        <dbReference type="EMBL" id="KAE8147236.1"/>
    </source>
</evidence>
<dbReference type="InterPro" id="IPR029061">
    <property type="entry name" value="THDP-binding"/>
</dbReference>